<dbReference type="HOGENOM" id="CLU_043374_1_0_7"/>
<dbReference type="InterPro" id="IPR017900">
    <property type="entry name" value="4Fe4S_Fe_S_CS"/>
</dbReference>
<dbReference type="GO" id="GO:0046872">
    <property type="term" value="F:metal ion binding"/>
    <property type="evidence" value="ECO:0007669"/>
    <property type="project" value="UniProtKB-KW"/>
</dbReference>
<gene>
    <name evidence="8" type="ordered locus">Deba_0567</name>
</gene>
<dbReference type="PANTHER" id="PTHR43177">
    <property type="entry name" value="PROTEIN NRFC"/>
    <property type="match status" value="1"/>
</dbReference>
<proteinExistence type="predicted"/>
<dbReference type="InterPro" id="IPR054822">
    <property type="entry name" value="DsrO-like"/>
</dbReference>
<dbReference type="Gene3D" id="3.30.70.20">
    <property type="match status" value="2"/>
</dbReference>
<comment type="subcellular location">
    <subcellularLocation>
        <location evidence="1">Cell envelope</location>
    </subcellularLocation>
</comment>
<evidence type="ECO:0000256" key="1">
    <source>
        <dbReference type="ARBA" id="ARBA00004196"/>
    </source>
</evidence>
<dbReference type="NCBIfam" id="TIGR01409">
    <property type="entry name" value="TAT_signal_seq"/>
    <property type="match status" value="1"/>
</dbReference>
<dbReference type="Pfam" id="PF13247">
    <property type="entry name" value="Fer4_11"/>
    <property type="match status" value="1"/>
</dbReference>
<dbReference type="InterPro" id="IPR050954">
    <property type="entry name" value="ET_IronSulfur_Cluster-Binding"/>
</dbReference>
<dbReference type="STRING" id="644282.Deba_0567"/>
<evidence type="ECO:0000256" key="6">
    <source>
        <dbReference type="ARBA" id="ARBA00023014"/>
    </source>
</evidence>
<reference evidence="8 9" key="1">
    <citation type="journal article" date="2010" name="Stand. Genomic Sci.">
        <title>Complete genome sequence of Desulfarculus baarsii type strain (2st14).</title>
        <authorList>
            <person name="Sun H."/>
            <person name="Spring S."/>
            <person name="Lapidus A."/>
            <person name="Davenport K."/>
            <person name="Del Rio T.G."/>
            <person name="Tice H."/>
            <person name="Nolan M."/>
            <person name="Copeland A."/>
            <person name="Cheng J.F."/>
            <person name="Lucas S."/>
            <person name="Tapia R."/>
            <person name="Goodwin L."/>
            <person name="Pitluck S."/>
            <person name="Ivanova N."/>
            <person name="Pagani I."/>
            <person name="Mavromatis K."/>
            <person name="Ovchinnikova G."/>
            <person name="Pati A."/>
            <person name="Chen A."/>
            <person name="Palaniappan K."/>
            <person name="Hauser L."/>
            <person name="Chang Y.J."/>
            <person name="Jeffries C.D."/>
            <person name="Detter J.C."/>
            <person name="Han C."/>
            <person name="Rohde M."/>
            <person name="Brambilla E."/>
            <person name="Goker M."/>
            <person name="Woyke T."/>
            <person name="Bristow J."/>
            <person name="Eisen J.A."/>
            <person name="Markowitz V."/>
            <person name="Hugenholtz P."/>
            <person name="Kyrpides N.C."/>
            <person name="Klenk H.P."/>
            <person name="Land M."/>
        </authorList>
    </citation>
    <scope>NUCLEOTIDE SEQUENCE [LARGE SCALE GENOMIC DNA]</scope>
    <source>
        <strain evidence="9">ATCC 33931 / DSM 2075 / LMG 7858 / VKM B-1802 / 2st14</strain>
    </source>
</reference>
<evidence type="ECO:0000256" key="4">
    <source>
        <dbReference type="ARBA" id="ARBA00022723"/>
    </source>
</evidence>
<dbReference type="SUPFAM" id="SSF54862">
    <property type="entry name" value="4Fe-4S ferredoxins"/>
    <property type="match status" value="1"/>
</dbReference>
<dbReference type="RefSeq" id="WP_013257394.1">
    <property type="nucleotide sequence ID" value="NC_014365.1"/>
</dbReference>
<keyword evidence="4" id="KW-0479">Metal-binding</keyword>
<dbReference type="AlphaFoldDB" id="E1QEF3"/>
<dbReference type="GO" id="GO:0051539">
    <property type="term" value="F:4 iron, 4 sulfur cluster binding"/>
    <property type="evidence" value="ECO:0007669"/>
    <property type="project" value="UniProtKB-KW"/>
</dbReference>
<dbReference type="CDD" id="cd10551">
    <property type="entry name" value="PsrB"/>
    <property type="match status" value="1"/>
</dbReference>
<dbReference type="InterPro" id="IPR017896">
    <property type="entry name" value="4Fe4S_Fe-S-bd"/>
</dbReference>
<keyword evidence="9" id="KW-1185">Reference proteome</keyword>
<comment type="subunit">
    <text evidence="2">Heterodimer of a large and a small subunit.</text>
</comment>
<dbReference type="GO" id="GO:0030313">
    <property type="term" value="C:cell envelope"/>
    <property type="evidence" value="ECO:0007669"/>
    <property type="project" value="UniProtKB-SubCell"/>
</dbReference>
<evidence type="ECO:0000256" key="3">
    <source>
        <dbReference type="ARBA" id="ARBA00022485"/>
    </source>
</evidence>
<evidence type="ECO:0000256" key="5">
    <source>
        <dbReference type="ARBA" id="ARBA00023004"/>
    </source>
</evidence>
<name>E1QEF3_DESB2</name>
<accession>E1QEF3</accession>
<dbReference type="Proteomes" id="UP000009047">
    <property type="component" value="Chromosome"/>
</dbReference>
<evidence type="ECO:0000259" key="7">
    <source>
        <dbReference type="PROSITE" id="PS51379"/>
    </source>
</evidence>
<sequence>MSWDRRKFLKAAGVGALAGMGWQLLRPGALDAAELIGKYSPNPSQLAVKPGGNWGMAIDLTKLDDAARQAAAEACNIEHNVPHYVDAEGKASKQDIKWIWEAEFDQAFVETENPYAPSAVLHNKVLVLCNHCQNPPCVRVCPTQATFKREDGIVMMDMHRCIGCRFCMAACPYGSRSFNFKDPRAAYFNEKDPKTGQPRLQEVTSEYPTRTKGVVEKCTFCAERLAVGLQPACVAAAPGVMFFGDMSDAGSPVRAQLNKRFSIRRKPNLGTEPQVFYLI</sequence>
<dbReference type="InterPro" id="IPR019546">
    <property type="entry name" value="TAT_signal_bac_arc"/>
</dbReference>
<dbReference type="KEGG" id="dbr:Deba_0567"/>
<dbReference type="eggNOG" id="COG0437">
    <property type="taxonomic scope" value="Bacteria"/>
</dbReference>
<evidence type="ECO:0000313" key="8">
    <source>
        <dbReference type="EMBL" id="ADK83939.1"/>
    </source>
</evidence>
<dbReference type="InterPro" id="IPR006311">
    <property type="entry name" value="TAT_signal"/>
</dbReference>
<dbReference type="PROSITE" id="PS00198">
    <property type="entry name" value="4FE4S_FER_1"/>
    <property type="match status" value="1"/>
</dbReference>
<feature type="domain" description="4Fe-4S ferredoxin-type" evidence="7">
    <location>
        <begin position="152"/>
        <end position="181"/>
    </location>
</feature>
<organism evidence="8 9">
    <name type="scientific">Desulfarculus baarsii (strain ATCC 33931 / DSM 2075 / LMG 7858 / VKM B-1802 / 2st14)</name>
    <dbReference type="NCBI Taxonomy" id="644282"/>
    <lineage>
        <taxon>Bacteria</taxon>
        <taxon>Pseudomonadati</taxon>
        <taxon>Thermodesulfobacteriota</taxon>
        <taxon>Desulfarculia</taxon>
        <taxon>Desulfarculales</taxon>
        <taxon>Desulfarculaceae</taxon>
        <taxon>Desulfarculus</taxon>
    </lineage>
</organism>
<evidence type="ECO:0000313" key="9">
    <source>
        <dbReference type="Proteomes" id="UP000009047"/>
    </source>
</evidence>
<evidence type="ECO:0000256" key="2">
    <source>
        <dbReference type="ARBA" id="ARBA00011771"/>
    </source>
</evidence>
<protein>
    <submittedName>
        <fullName evidence="8">4Fe-4S ferredoxin iron-sulfur binding domain protein</fullName>
    </submittedName>
</protein>
<dbReference type="PROSITE" id="PS51318">
    <property type="entry name" value="TAT"/>
    <property type="match status" value="1"/>
</dbReference>
<keyword evidence="6" id="KW-0411">Iron-sulfur</keyword>
<dbReference type="EMBL" id="CP002085">
    <property type="protein sequence ID" value="ADK83939.1"/>
    <property type="molecule type" value="Genomic_DNA"/>
</dbReference>
<dbReference type="OrthoDB" id="9789030at2"/>
<dbReference type="PROSITE" id="PS51379">
    <property type="entry name" value="4FE4S_FER_2"/>
    <property type="match status" value="1"/>
</dbReference>
<dbReference type="NCBIfam" id="NF045797">
    <property type="entry name" value="DsrO"/>
    <property type="match status" value="1"/>
</dbReference>
<keyword evidence="5" id="KW-0408">Iron</keyword>
<dbReference type="PANTHER" id="PTHR43177:SF3">
    <property type="entry name" value="PROTEIN NRFC HOMOLOG"/>
    <property type="match status" value="1"/>
</dbReference>
<keyword evidence="3" id="KW-0004">4Fe-4S</keyword>